<evidence type="ECO:0000313" key="3">
    <source>
        <dbReference type="EMBL" id="RRO14228.1"/>
    </source>
</evidence>
<keyword evidence="4" id="KW-1185">Reference proteome</keyword>
<protein>
    <submittedName>
        <fullName evidence="3">p-hydroxycinnamoyl CoA hydratase/lyase</fullName>
        <ecNumber evidence="3">4.1.2.41</ecNumber>
        <ecNumber evidence="3">4.2.1.101</ecNumber>
    </submittedName>
</protein>
<evidence type="ECO:0000256" key="2">
    <source>
        <dbReference type="RuleBase" id="RU003707"/>
    </source>
</evidence>
<dbReference type="CDD" id="cd06558">
    <property type="entry name" value="crotonase-like"/>
    <property type="match status" value="1"/>
</dbReference>
<dbReference type="InterPro" id="IPR001753">
    <property type="entry name" value="Enoyl-CoA_hydra/iso"/>
</dbReference>
<dbReference type="EMBL" id="RSAA01000020">
    <property type="protein sequence ID" value="RRO14228.1"/>
    <property type="molecule type" value="Genomic_DNA"/>
</dbReference>
<dbReference type="GO" id="GO:0016829">
    <property type="term" value="F:lyase activity"/>
    <property type="evidence" value="ECO:0007669"/>
    <property type="project" value="UniProtKB-KW"/>
</dbReference>
<dbReference type="PANTHER" id="PTHR42964:SF1">
    <property type="entry name" value="POLYKETIDE BIOSYNTHESIS ENOYL-COA HYDRATASE PKSH-RELATED"/>
    <property type="match status" value="1"/>
</dbReference>
<dbReference type="EC" id="4.2.1.101" evidence="3"/>
<dbReference type="AlphaFoldDB" id="A0A426JLY7"/>
<dbReference type="PANTHER" id="PTHR42964">
    <property type="entry name" value="ENOYL-COA HYDRATASE"/>
    <property type="match status" value="1"/>
</dbReference>
<dbReference type="EC" id="4.1.2.41" evidence="3"/>
<dbReference type="Proteomes" id="UP000274515">
    <property type="component" value="Unassembled WGS sequence"/>
</dbReference>
<comment type="caution">
    <text evidence="3">The sequence shown here is derived from an EMBL/GenBank/DDBJ whole genome shotgun (WGS) entry which is preliminary data.</text>
</comment>
<dbReference type="Pfam" id="PF00378">
    <property type="entry name" value="ECH_1"/>
    <property type="match status" value="1"/>
</dbReference>
<dbReference type="SUPFAM" id="SSF52096">
    <property type="entry name" value="ClpP/crotonase"/>
    <property type="match status" value="1"/>
</dbReference>
<accession>A0A426JLY7</accession>
<gene>
    <name evidence="3" type="ORF">EIL87_21035</name>
</gene>
<evidence type="ECO:0000256" key="1">
    <source>
        <dbReference type="ARBA" id="ARBA00005254"/>
    </source>
</evidence>
<comment type="similarity">
    <text evidence="1 2">Belongs to the enoyl-CoA hydratase/isomerase family.</text>
</comment>
<dbReference type="Gene3D" id="6.10.250.2850">
    <property type="match status" value="1"/>
</dbReference>
<organism evidence="3 4">
    <name type="scientific">Saccharopolyspora rhizosphaerae</name>
    <dbReference type="NCBI Taxonomy" id="2492662"/>
    <lineage>
        <taxon>Bacteria</taxon>
        <taxon>Bacillati</taxon>
        <taxon>Actinomycetota</taxon>
        <taxon>Actinomycetes</taxon>
        <taxon>Pseudonocardiales</taxon>
        <taxon>Pseudonocardiaceae</taxon>
        <taxon>Saccharopolyspora</taxon>
    </lineage>
</organism>
<dbReference type="GO" id="GO:0008300">
    <property type="term" value="P:isoprenoid catabolic process"/>
    <property type="evidence" value="ECO:0007669"/>
    <property type="project" value="TreeGrafter"/>
</dbReference>
<dbReference type="Gene3D" id="3.90.226.10">
    <property type="entry name" value="2-enoyl-CoA Hydratase, Chain A, domain 1"/>
    <property type="match status" value="1"/>
</dbReference>
<reference evidence="3 4" key="1">
    <citation type="submission" date="2018-11" db="EMBL/GenBank/DDBJ databases">
        <title>Saccharopolyspora rhizosphaerae sp. nov., an actinomycete isolated from rhizosphere soil in Thailand.</title>
        <authorList>
            <person name="Intra B."/>
            <person name="Euanorasetr J."/>
            <person name="Take A."/>
            <person name="Inahashi Y."/>
            <person name="Mori M."/>
            <person name="Panbangred W."/>
            <person name="Matsumoto A."/>
        </authorList>
    </citation>
    <scope>NUCLEOTIDE SEQUENCE [LARGE SCALE GENOMIC DNA]</scope>
    <source>
        <strain evidence="3 4">H219</strain>
    </source>
</reference>
<keyword evidence="3" id="KW-0456">Lyase</keyword>
<dbReference type="PROSITE" id="PS00166">
    <property type="entry name" value="ENOYL_COA_HYDRATASE"/>
    <property type="match status" value="1"/>
</dbReference>
<dbReference type="InterPro" id="IPR018376">
    <property type="entry name" value="Enoyl-CoA_hyd/isom_CS"/>
</dbReference>
<dbReference type="OrthoDB" id="9775794at2"/>
<proteinExistence type="inferred from homology"/>
<dbReference type="InterPro" id="IPR029045">
    <property type="entry name" value="ClpP/crotonase-like_dom_sf"/>
</dbReference>
<dbReference type="NCBIfam" id="NF006588">
    <property type="entry name" value="PRK09120.1"/>
    <property type="match status" value="1"/>
</dbReference>
<dbReference type="RefSeq" id="WP_125092296.1">
    <property type="nucleotide sequence ID" value="NZ_RSAA01000020.1"/>
</dbReference>
<dbReference type="InterPro" id="IPR051683">
    <property type="entry name" value="Enoyl-CoA_Hydratase/Isomerase"/>
</dbReference>
<evidence type="ECO:0000313" key="4">
    <source>
        <dbReference type="Proteomes" id="UP000274515"/>
    </source>
</evidence>
<sequence>MSASSDEAPWGNTVLVEFDEGIAWVTLNRPDKRNAMNPTLNDEMVRTLDALEADPRCKVLVLTGAGESWSAGMDLKEYFREVDEADDPSVQIRVRRASAEWQWKRLANWSKPTIAMVNGWCFGGAFTPLVACDLAISDEEAQYGLSEINWGIPPGGVVTRALAATVSQRDALYFIMTGELFDGRRAAEMRLVNESVPADRLRERTRELALKLAATNPVVLRAAKVGYKVARDMPWEQAEDYLYAKFEQSQFLDRTHGREKGMSQFLDDKTYKPGLSAYRD</sequence>
<name>A0A426JLY7_9PSEU</name>